<evidence type="ECO:0000313" key="1">
    <source>
        <dbReference type="EMBL" id="QJH93192.1"/>
    </source>
</evidence>
<organism evidence="1">
    <name type="scientific">viral metagenome</name>
    <dbReference type="NCBI Taxonomy" id="1070528"/>
    <lineage>
        <taxon>unclassified sequences</taxon>
        <taxon>metagenomes</taxon>
        <taxon>organismal metagenomes</taxon>
    </lineage>
</organism>
<reference evidence="1" key="1">
    <citation type="submission" date="2020-03" db="EMBL/GenBank/DDBJ databases">
        <title>The deep terrestrial virosphere.</title>
        <authorList>
            <person name="Holmfeldt K."/>
            <person name="Nilsson E."/>
            <person name="Simone D."/>
            <person name="Lopez-Fernandez M."/>
            <person name="Wu X."/>
            <person name="de Brujin I."/>
            <person name="Lundin D."/>
            <person name="Andersson A."/>
            <person name="Bertilsson S."/>
            <person name="Dopson M."/>
        </authorList>
    </citation>
    <scope>NUCLEOTIDE SEQUENCE</scope>
    <source>
        <strain evidence="1">MM171B03352</strain>
    </source>
</reference>
<accession>A0A6M3X637</accession>
<gene>
    <name evidence="1" type="ORF">MM171B03352_0008</name>
</gene>
<name>A0A6M3X637_9ZZZZ</name>
<protein>
    <submittedName>
        <fullName evidence="1">Uncharacterized protein</fullName>
    </submittedName>
</protein>
<dbReference type="AlphaFoldDB" id="A0A6M3X637"/>
<sequence>MSKVEQISEEQLEDITFRNIIHWRKDELERILDGEKVIDVIPQSNQRRKLYRDGILVSKYKRAGRTIALTPKAKKLLEEIL</sequence>
<proteinExistence type="predicted"/>
<dbReference type="EMBL" id="MT143954">
    <property type="protein sequence ID" value="QJH93192.1"/>
    <property type="molecule type" value="Genomic_DNA"/>
</dbReference>